<dbReference type="SUPFAM" id="SSF50974">
    <property type="entry name" value="Nitrous oxide reductase, N-terminal domain"/>
    <property type="match status" value="1"/>
</dbReference>
<evidence type="ECO:0000313" key="5">
    <source>
        <dbReference type="Proteomes" id="UP000289437"/>
    </source>
</evidence>
<dbReference type="PROSITE" id="PS51257">
    <property type="entry name" value="PROKAR_LIPOPROTEIN"/>
    <property type="match status" value="1"/>
</dbReference>
<dbReference type="InterPro" id="IPR011045">
    <property type="entry name" value="N2O_reductase_N"/>
</dbReference>
<dbReference type="Gene3D" id="2.130.10.10">
    <property type="entry name" value="YVTN repeat-like/Quinoprotein amine dehydrogenase"/>
    <property type="match status" value="3"/>
</dbReference>
<dbReference type="GO" id="GO:0006006">
    <property type="term" value="P:glucose metabolic process"/>
    <property type="evidence" value="ECO:0007669"/>
    <property type="project" value="UniProtKB-KW"/>
</dbReference>
<evidence type="ECO:0000256" key="1">
    <source>
        <dbReference type="ARBA" id="ARBA00005564"/>
    </source>
</evidence>
<dbReference type="InterPro" id="IPR019405">
    <property type="entry name" value="Lactonase_7-beta_prop"/>
</dbReference>
<organism evidence="4 5">
    <name type="scientific">Granulicella sibirica</name>
    <dbReference type="NCBI Taxonomy" id="2479048"/>
    <lineage>
        <taxon>Bacteria</taxon>
        <taxon>Pseudomonadati</taxon>
        <taxon>Acidobacteriota</taxon>
        <taxon>Terriglobia</taxon>
        <taxon>Terriglobales</taxon>
        <taxon>Acidobacteriaceae</taxon>
        <taxon>Granulicella</taxon>
    </lineage>
</organism>
<comment type="similarity">
    <text evidence="1">Belongs to the cycloisomerase 2 family.</text>
</comment>
<proteinExistence type="inferred from homology"/>
<keyword evidence="2" id="KW-0119">Carbohydrate metabolism</keyword>
<accession>A0A4Q0SVI3</accession>
<gene>
    <name evidence="4" type="ORF">GRAN_4189</name>
</gene>
<keyword evidence="3" id="KW-1133">Transmembrane helix</keyword>
<evidence type="ECO:0000256" key="3">
    <source>
        <dbReference type="SAM" id="Phobius"/>
    </source>
</evidence>
<dbReference type="AlphaFoldDB" id="A0A4Q0SVI3"/>
<dbReference type="EMBL" id="RDSM01000003">
    <property type="protein sequence ID" value="RXH55085.1"/>
    <property type="molecule type" value="Genomic_DNA"/>
</dbReference>
<dbReference type="PANTHER" id="PTHR30344:SF1">
    <property type="entry name" value="6-PHOSPHOGLUCONOLACTONASE"/>
    <property type="match status" value="1"/>
</dbReference>
<dbReference type="Pfam" id="PF10282">
    <property type="entry name" value="Lactonase"/>
    <property type="match status" value="2"/>
</dbReference>
<name>A0A4Q0SVI3_9BACT</name>
<keyword evidence="3" id="KW-0472">Membrane</keyword>
<sequence>MKLSKIGRISMAFVASVAMGLGMTACGGGTIGFMWVLGTQYNQIAGFKIDDFTGNLTAIPHSPFASGGTNPVMLAVKPGGRYVYVINKATGTNGNISEFSVGGDGVLTFQQSYSSQGNTPVWLAVDSGGNFLYVLDQQAPALTTTVNGVTTTTAQTVGDITVFAIAADTGRLTLVTNQQSLSSTGVQKTYFPVGGSPTQVRVTSGGCLFTVNSADQTISPYQTNSSTGQLTLTTNSTITTSAQSISSINVSGSNVYLTDTGANQILPYTVGTNCALNTANGGAVNNLALTSGPTQILVDSTSKYLYVINQSTTNSQNANSTISAFTIDATTGKLQALADTNNPYSIGSGPVCLAEDPTNQYIYTSNNTDGTVTGKIIDKNTGKLSALRVNSTFPATGQATCLAISGNVS</sequence>
<dbReference type="Proteomes" id="UP000289437">
    <property type="component" value="Unassembled WGS sequence"/>
</dbReference>
<evidence type="ECO:0000313" key="4">
    <source>
        <dbReference type="EMBL" id="RXH55085.1"/>
    </source>
</evidence>
<feature type="transmembrane region" description="Helical" evidence="3">
    <location>
        <begin position="12"/>
        <end position="37"/>
    </location>
</feature>
<dbReference type="GO" id="GO:0017057">
    <property type="term" value="F:6-phosphogluconolactonase activity"/>
    <property type="evidence" value="ECO:0007669"/>
    <property type="project" value="TreeGrafter"/>
</dbReference>
<evidence type="ECO:0000256" key="2">
    <source>
        <dbReference type="ARBA" id="ARBA00022526"/>
    </source>
</evidence>
<reference evidence="5" key="2">
    <citation type="submission" date="2019-02" db="EMBL/GenBank/DDBJ databases">
        <title>Granulicella sibirica sp. nov., a psychrotolerant acidobacterium isolated from an organic soil layer in forested tundra, West Siberia.</title>
        <authorList>
            <person name="Oshkin I.Y."/>
            <person name="Kulichevskaya I.S."/>
            <person name="Rijpstra W.I.C."/>
            <person name="Sinninghe Damste J.S."/>
            <person name="Rakitin A.L."/>
            <person name="Ravin N.V."/>
            <person name="Dedysh S.N."/>
        </authorList>
    </citation>
    <scope>NUCLEOTIDE SEQUENCE [LARGE SCALE GENOMIC DNA]</scope>
    <source>
        <strain evidence="5">AF10</strain>
    </source>
</reference>
<dbReference type="RefSeq" id="WP_128914759.1">
    <property type="nucleotide sequence ID" value="NZ_RDSM01000003.1"/>
</dbReference>
<keyword evidence="3" id="KW-0812">Transmembrane</keyword>
<comment type="caution">
    <text evidence="4">The sequence shown here is derived from an EMBL/GenBank/DDBJ whole genome shotgun (WGS) entry which is preliminary data.</text>
</comment>
<keyword evidence="5" id="KW-1185">Reference proteome</keyword>
<dbReference type="OrthoDB" id="107999at2"/>
<protein>
    <submittedName>
        <fullName evidence="4">Putative hemagglutinin-related protein</fullName>
    </submittedName>
</protein>
<reference evidence="4 5" key="1">
    <citation type="submission" date="2018-11" db="EMBL/GenBank/DDBJ databases">
        <authorList>
            <person name="Mardanov A.V."/>
            <person name="Ravin N.V."/>
            <person name="Dedysh S.N."/>
        </authorList>
    </citation>
    <scope>NUCLEOTIDE SEQUENCE [LARGE SCALE GENOMIC DNA]</scope>
    <source>
        <strain evidence="4 5">AF10</strain>
    </source>
</reference>
<dbReference type="InterPro" id="IPR015943">
    <property type="entry name" value="WD40/YVTN_repeat-like_dom_sf"/>
</dbReference>
<dbReference type="InterPro" id="IPR050282">
    <property type="entry name" value="Cycloisomerase_2"/>
</dbReference>
<dbReference type="PANTHER" id="PTHR30344">
    <property type="entry name" value="6-PHOSPHOGLUCONOLACTONASE-RELATED"/>
    <property type="match status" value="1"/>
</dbReference>
<keyword evidence="2" id="KW-0313">Glucose metabolism</keyword>